<dbReference type="AlphaFoldDB" id="A0A0D3E5F7"/>
<dbReference type="Gramene" id="Bo9g045420.1">
    <property type="protein sequence ID" value="Bo9g045420.1"/>
    <property type="gene ID" value="Bo9g045420"/>
</dbReference>
<proteinExistence type="predicted"/>
<dbReference type="EnsemblPlants" id="Bo9g045420.1">
    <property type="protein sequence ID" value="Bo9g045420.1"/>
    <property type="gene ID" value="Bo9g045420"/>
</dbReference>
<dbReference type="HOGENOM" id="CLU_2743567_0_0_1"/>
<name>A0A0D3E5F7_BRAOL</name>
<protein>
    <submittedName>
        <fullName evidence="1">Uncharacterized protein</fullName>
    </submittedName>
</protein>
<dbReference type="Proteomes" id="UP000032141">
    <property type="component" value="Chromosome C9"/>
</dbReference>
<evidence type="ECO:0000313" key="2">
    <source>
        <dbReference type="Proteomes" id="UP000032141"/>
    </source>
</evidence>
<reference evidence="1 2" key="1">
    <citation type="journal article" date="2014" name="Genome Biol.">
        <title>Transcriptome and methylome profiling reveals relics of genome dominance in the mesopolyploid Brassica oleracea.</title>
        <authorList>
            <person name="Parkin I.A."/>
            <person name="Koh C."/>
            <person name="Tang H."/>
            <person name="Robinson S.J."/>
            <person name="Kagale S."/>
            <person name="Clarke W.E."/>
            <person name="Town C.D."/>
            <person name="Nixon J."/>
            <person name="Krishnakumar V."/>
            <person name="Bidwell S.L."/>
            <person name="Denoeud F."/>
            <person name="Belcram H."/>
            <person name="Links M.G."/>
            <person name="Just J."/>
            <person name="Clarke C."/>
            <person name="Bender T."/>
            <person name="Huebert T."/>
            <person name="Mason A.S."/>
            <person name="Pires J.C."/>
            <person name="Barker G."/>
            <person name="Moore J."/>
            <person name="Walley P.G."/>
            <person name="Manoli S."/>
            <person name="Batley J."/>
            <person name="Edwards D."/>
            <person name="Nelson M.N."/>
            <person name="Wang X."/>
            <person name="Paterson A.H."/>
            <person name="King G."/>
            <person name="Bancroft I."/>
            <person name="Chalhoub B."/>
            <person name="Sharpe A.G."/>
        </authorList>
    </citation>
    <scope>NUCLEOTIDE SEQUENCE</scope>
    <source>
        <strain evidence="1 2">cv. TO1000</strain>
    </source>
</reference>
<organism evidence="1 2">
    <name type="scientific">Brassica oleracea var. oleracea</name>
    <dbReference type="NCBI Taxonomy" id="109376"/>
    <lineage>
        <taxon>Eukaryota</taxon>
        <taxon>Viridiplantae</taxon>
        <taxon>Streptophyta</taxon>
        <taxon>Embryophyta</taxon>
        <taxon>Tracheophyta</taxon>
        <taxon>Spermatophyta</taxon>
        <taxon>Magnoliopsida</taxon>
        <taxon>eudicotyledons</taxon>
        <taxon>Gunneridae</taxon>
        <taxon>Pentapetalae</taxon>
        <taxon>rosids</taxon>
        <taxon>malvids</taxon>
        <taxon>Brassicales</taxon>
        <taxon>Brassicaceae</taxon>
        <taxon>Brassiceae</taxon>
        <taxon>Brassica</taxon>
    </lineage>
</organism>
<sequence length="71" mass="7680">MKTKPKSKNFKLQPPTSTINIKVLSGTHLGSGSVRIILITQNTTKQDRIGNYVGFGSGSVRIFGFGLFAQP</sequence>
<reference evidence="1" key="2">
    <citation type="submission" date="2015-03" db="UniProtKB">
        <authorList>
            <consortium name="EnsemblPlants"/>
        </authorList>
    </citation>
    <scope>IDENTIFICATION</scope>
</reference>
<evidence type="ECO:0000313" key="1">
    <source>
        <dbReference type="EnsemblPlants" id="Bo9g045420.1"/>
    </source>
</evidence>
<keyword evidence="2" id="KW-1185">Reference proteome</keyword>
<accession>A0A0D3E5F7</accession>